<dbReference type="Proteomes" id="UP000432089">
    <property type="component" value="Unassembled WGS sequence"/>
</dbReference>
<dbReference type="InterPro" id="IPR010412">
    <property type="entry name" value="DUF1007"/>
</dbReference>
<sequence length="223" mass="24398">MPRAPFPILASFLLIAGMRTAAAHPHVFVEPHIEVTASRDGHLESLRNVWHFDEMFSASVVVDFDANGDGRLEKDELAAIGKQVRGSIERWGFYTDVHAGASAVKMVAPATLGVSWDTKAAKLVFDFAMRPEAPVDLKAGDVSFSNFDDTYFTAFDFKDMRNLTVRNMPHGCRAEMNAPTPDEAAKSWMATISAIPADSDVPADGIKFSDALSTKYRIRCGGK</sequence>
<dbReference type="AlphaFoldDB" id="A0A7V7PR61"/>
<dbReference type="RefSeq" id="WP_150969112.1">
    <property type="nucleotide sequence ID" value="NZ_VZDO01000004.1"/>
</dbReference>
<dbReference type="InterPro" id="IPR018247">
    <property type="entry name" value="EF_Hand_1_Ca_BS"/>
</dbReference>
<dbReference type="PROSITE" id="PS00018">
    <property type="entry name" value="EF_HAND_1"/>
    <property type="match status" value="1"/>
</dbReference>
<protein>
    <submittedName>
        <fullName evidence="2">DUF1007 family protein</fullName>
    </submittedName>
</protein>
<proteinExistence type="predicted"/>
<keyword evidence="3" id="KW-1185">Reference proteome</keyword>
<dbReference type="EMBL" id="VZDO01000004">
    <property type="protein sequence ID" value="KAB0680929.1"/>
    <property type="molecule type" value="Genomic_DNA"/>
</dbReference>
<feature type="signal peptide" evidence="1">
    <location>
        <begin position="1"/>
        <end position="23"/>
    </location>
</feature>
<name>A0A7V7PR61_9HYPH</name>
<accession>A0A7V7PR61</accession>
<organism evidence="2 3">
    <name type="scientific">Plantimonas leprariae</name>
    <dbReference type="NCBI Taxonomy" id="2615207"/>
    <lineage>
        <taxon>Bacteria</taxon>
        <taxon>Pseudomonadati</taxon>
        <taxon>Pseudomonadota</taxon>
        <taxon>Alphaproteobacteria</taxon>
        <taxon>Hyphomicrobiales</taxon>
        <taxon>Aurantimonadaceae</taxon>
        <taxon>Plantimonas</taxon>
    </lineage>
</organism>
<evidence type="ECO:0000256" key="1">
    <source>
        <dbReference type="SAM" id="SignalP"/>
    </source>
</evidence>
<reference evidence="2 3" key="1">
    <citation type="submission" date="2019-09" db="EMBL/GenBank/DDBJ databases">
        <title>YIM 132180 draft genome.</title>
        <authorList>
            <person name="Zhang K."/>
        </authorList>
    </citation>
    <scope>NUCLEOTIDE SEQUENCE [LARGE SCALE GENOMIC DNA]</scope>
    <source>
        <strain evidence="2 3">YIM 132180</strain>
    </source>
</reference>
<dbReference type="Pfam" id="PF06226">
    <property type="entry name" value="DUF1007"/>
    <property type="match status" value="1"/>
</dbReference>
<keyword evidence="1" id="KW-0732">Signal</keyword>
<evidence type="ECO:0000313" key="2">
    <source>
        <dbReference type="EMBL" id="KAB0680929.1"/>
    </source>
</evidence>
<evidence type="ECO:0000313" key="3">
    <source>
        <dbReference type="Proteomes" id="UP000432089"/>
    </source>
</evidence>
<feature type="chain" id="PRO_5031147615" evidence="1">
    <location>
        <begin position="24"/>
        <end position="223"/>
    </location>
</feature>
<gene>
    <name evidence="2" type="ORF">F6X38_08100</name>
</gene>
<comment type="caution">
    <text evidence="2">The sequence shown here is derived from an EMBL/GenBank/DDBJ whole genome shotgun (WGS) entry which is preliminary data.</text>
</comment>